<keyword evidence="6" id="KW-1133">Transmembrane helix</keyword>
<feature type="transmembrane region" description="Helical" evidence="6">
    <location>
        <begin position="1580"/>
        <end position="1605"/>
    </location>
</feature>
<evidence type="ECO:0000313" key="8">
    <source>
        <dbReference type="Proteomes" id="UP000054498"/>
    </source>
</evidence>
<feature type="transmembrane region" description="Helical" evidence="6">
    <location>
        <begin position="1492"/>
        <end position="1525"/>
    </location>
</feature>
<evidence type="ECO:0000256" key="2">
    <source>
        <dbReference type="ARBA" id="ARBA00022448"/>
    </source>
</evidence>
<dbReference type="GeneID" id="25737058"/>
<feature type="compositionally biased region" description="Low complexity" evidence="5">
    <location>
        <begin position="513"/>
        <end position="567"/>
    </location>
</feature>
<feature type="region of interest" description="Disordered" evidence="5">
    <location>
        <begin position="90"/>
        <end position="138"/>
    </location>
</feature>
<feature type="compositionally biased region" description="Low complexity" evidence="5">
    <location>
        <begin position="1172"/>
        <end position="1181"/>
    </location>
</feature>
<dbReference type="RefSeq" id="XP_013902796.1">
    <property type="nucleotide sequence ID" value="XM_014047342.1"/>
</dbReference>
<evidence type="ECO:0000256" key="3">
    <source>
        <dbReference type="ARBA" id="ARBA00022475"/>
    </source>
</evidence>
<feature type="compositionally biased region" description="Low complexity" evidence="5">
    <location>
        <begin position="236"/>
        <end position="264"/>
    </location>
</feature>
<feature type="compositionally biased region" description="Basic and acidic residues" evidence="5">
    <location>
        <begin position="274"/>
        <end position="283"/>
    </location>
</feature>
<dbReference type="PANTHER" id="PTHR43528">
    <property type="entry name" value="ALPHA-KETOGLUTARATE PERMEASE"/>
    <property type="match status" value="1"/>
</dbReference>
<dbReference type="PANTHER" id="PTHR43528:SF1">
    <property type="entry name" value="ALPHA-KETOGLUTARATE PERMEASE"/>
    <property type="match status" value="1"/>
</dbReference>
<protein>
    <recommendedName>
        <fullName evidence="9">Major facilitator superfamily (MFS) profile domain-containing protein</fullName>
    </recommendedName>
</protein>
<feature type="compositionally biased region" description="Acidic residues" evidence="5">
    <location>
        <begin position="397"/>
        <end position="409"/>
    </location>
</feature>
<keyword evidence="4" id="KW-0769">Symport</keyword>
<feature type="region of interest" description="Disordered" evidence="5">
    <location>
        <begin position="829"/>
        <end position="850"/>
    </location>
</feature>
<feature type="region of interest" description="Disordered" evidence="5">
    <location>
        <begin position="368"/>
        <end position="428"/>
    </location>
</feature>
<feature type="compositionally biased region" description="Low complexity" evidence="5">
    <location>
        <begin position="385"/>
        <end position="396"/>
    </location>
</feature>
<accession>A0A0D2MTJ2</accession>
<dbReference type="EMBL" id="KK100785">
    <property type="protein sequence ID" value="KIZ03777.1"/>
    <property type="molecule type" value="Genomic_DNA"/>
</dbReference>
<dbReference type="GO" id="GO:0015293">
    <property type="term" value="F:symporter activity"/>
    <property type="evidence" value="ECO:0007669"/>
    <property type="project" value="UniProtKB-KW"/>
</dbReference>
<dbReference type="KEGG" id="mng:MNEG_4180"/>
<feature type="transmembrane region" description="Helical" evidence="6">
    <location>
        <begin position="1646"/>
        <end position="1665"/>
    </location>
</feature>
<keyword evidence="6" id="KW-0812">Transmembrane</keyword>
<evidence type="ECO:0000256" key="6">
    <source>
        <dbReference type="SAM" id="Phobius"/>
    </source>
</evidence>
<feature type="transmembrane region" description="Helical" evidence="6">
    <location>
        <begin position="1677"/>
        <end position="1701"/>
    </location>
</feature>
<keyword evidence="3" id="KW-1003">Cell membrane</keyword>
<dbReference type="STRING" id="145388.A0A0D2MTJ2"/>
<dbReference type="InterPro" id="IPR036259">
    <property type="entry name" value="MFS_trans_sf"/>
</dbReference>
<feature type="compositionally biased region" description="Basic and acidic residues" evidence="5">
    <location>
        <begin position="368"/>
        <end position="384"/>
    </location>
</feature>
<feature type="region of interest" description="Disordered" evidence="5">
    <location>
        <begin position="459"/>
        <end position="690"/>
    </location>
</feature>
<feature type="compositionally biased region" description="Low complexity" evidence="5">
    <location>
        <begin position="412"/>
        <end position="425"/>
    </location>
</feature>
<evidence type="ECO:0000256" key="5">
    <source>
        <dbReference type="SAM" id="MobiDB-lite"/>
    </source>
</evidence>
<feature type="compositionally biased region" description="Low complexity" evidence="5">
    <location>
        <begin position="119"/>
        <end position="138"/>
    </location>
</feature>
<comment type="subcellular location">
    <subcellularLocation>
        <location evidence="1">Cell membrane</location>
        <topology evidence="1">Multi-pass membrane protein</topology>
    </subcellularLocation>
</comment>
<feature type="transmembrane region" description="Helical" evidence="6">
    <location>
        <begin position="1450"/>
        <end position="1471"/>
    </location>
</feature>
<gene>
    <name evidence="7" type="ORF">MNEG_4180</name>
</gene>
<feature type="transmembrane region" description="Helical" evidence="6">
    <location>
        <begin position="1713"/>
        <end position="1734"/>
    </location>
</feature>
<feature type="transmembrane region" description="Helical" evidence="6">
    <location>
        <begin position="1740"/>
        <end position="1762"/>
    </location>
</feature>
<dbReference type="GO" id="GO:0005886">
    <property type="term" value="C:plasma membrane"/>
    <property type="evidence" value="ECO:0007669"/>
    <property type="project" value="UniProtKB-SubCell"/>
</dbReference>
<feature type="region of interest" description="Disordered" evidence="5">
    <location>
        <begin position="1168"/>
        <end position="1215"/>
    </location>
</feature>
<feature type="region of interest" description="Disordered" evidence="5">
    <location>
        <begin position="955"/>
        <end position="982"/>
    </location>
</feature>
<dbReference type="InterPro" id="IPR051084">
    <property type="entry name" value="H+-coupled_symporters"/>
</dbReference>
<feature type="transmembrane region" description="Helical" evidence="6">
    <location>
        <begin position="1617"/>
        <end position="1639"/>
    </location>
</feature>
<keyword evidence="6" id="KW-0472">Membrane</keyword>
<name>A0A0D2MTJ2_9CHLO</name>
<feature type="region of interest" description="Disordered" evidence="5">
    <location>
        <begin position="207"/>
        <end position="283"/>
    </location>
</feature>
<feature type="region of interest" description="Disordered" evidence="5">
    <location>
        <begin position="748"/>
        <end position="790"/>
    </location>
</feature>
<feature type="compositionally biased region" description="Gly residues" evidence="5">
    <location>
        <begin position="892"/>
        <end position="902"/>
    </location>
</feature>
<proteinExistence type="predicted"/>
<feature type="compositionally biased region" description="Low complexity" evidence="5">
    <location>
        <begin position="748"/>
        <end position="758"/>
    </location>
</feature>
<evidence type="ECO:0008006" key="9">
    <source>
        <dbReference type="Google" id="ProtNLM"/>
    </source>
</evidence>
<feature type="transmembrane region" description="Helical" evidence="6">
    <location>
        <begin position="1426"/>
        <end position="1444"/>
    </location>
</feature>
<dbReference type="SUPFAM" id="SSF103473">
    <property type="entry name" value="MFS general substrate transporter"/>
    <property type="match status" value="1"/>
</dbReference>
<feature type="compositionally biased region" description="Low complexity" evidence="5">
    <location>
        <begin position="903"/>
        <end position="922"/>
    </location>
</feature>
<evidence type="ECO:0000256" key="4">
    <source>
        <dbReference type="ARBA" id="ARBA00022847"/>
    </source>
</evidence>
<keyword evidence="2" id="KW-0813">Transport</keyword>
<evidence type="ECO:0000256" key="1">
    <source>
        <dbReference type="ARBA" id="ARBA00004651"/>
    </source>
</evidence>
<dbReference type="Proteomes" id="UP000054498">
    <property type="component" value="Unassembled WGS sequence"/>
</dbReference>
<dbReference type="OrthoDB" id="563521at2759"/>
<keyword evidence="8" id="KW-1185">Reference proteome</keyword>
<feature type="compositionally biased region" description="Gly residues" evidence="5">
    <location>
        <begin position="759"/>
        <end position="776"/>
    </location>
</feature>
<reference evidence="7 8" key="1">
    <citation type="journal article" date="2013" name="BMC Genomics">
        <title>Reconstruction of the lipid metabolism for the microalga Monoraphidium neglectum from its genome sequence reveals characteristics suitable for biofuel production.</title>
        <authorList>
            <person name="Bogen C."/>
            <person name="Al-Dilaimi A."/>
            <person name="Albersmeier A."/>
            <person name="Wichmann J."/>
            <person name="Grundmann M."/>
            <person name="Rupp O."/>
            <person name="Lauersen K.J."/>
            <person name="Blifernez-Klassen O."/>
            <person name="Kalinowski J."/>
            <person name="Goesmann A."/>
            <person name="Mussgnug J.H."/>
            <person name="Kruse O."/>
        </authorList>
    </citation>
    <scope>NUCLEOTIDE SEQUENCE [LARGE SCALE GENOMIC DNA]</scope>
    <source>
        <strain evidence="7 8">SAG 48.87</strain>
    </source>
</reference>
<feature type="compositionally biased region" description="Low complexity" evidence="5">
    <location>
        <begin position="464"/>
        <end position="492"/>
    </location>
</feature>
<feature type="transmembrane region" description="Helical" evidence="6">
    <location>
        <begin position="1393"/>
        <end position="1414"/>
    </location>
</feature>
<organism evidence="7 8">
    <name type="scientific">Monoraphidium neglectum</name>
    <dbReference type="NCBI Taxonomy" id="145388"/>
    <lineage>
        <taxon>Eukaryota</taxon>
        <taxon>Viridiplantae</taxon>
        <taxon>Chlorophyta</taxon>
        <taxon>core chlorophytes</taxon>
        <taxon>Chlorophyceae</taxon>
        <taxon>CS clade</taxon>
        <taxon>Sphaeropleales</taxon>
        <taxon>Selenastraceae</taxon>
        <taxon>Monoraphidium</taxon>
    </lineage>
</organism>
<feature type="region of interest" description="Disordered" evidence="5">
    <location>
        <begin position="298"/>
        <end position="346"/>
    </location>
</feature>
<feature type="region of interest" description="Disordered" evidence="5">
    <location>
        <begin position="892"/>
        <end position="922"/>
    </location>
</feature>
<evidence type="ECO:0000313" key="7">
    <source>
        <dbReference type="EMBL" id="KIZ03777.1"/>
    </source>
</evidence>
<feature type="compositionally biased region" description="Low complexity" evidence="5">
    <location>
        <begin position="614"/>
        <end position="624"/>
    </location>
</feature>
<sequence length="1767" mass="175348">MAALARLVLSKNVLHGLKVSVWDAEGAAFQDGAIEEFCKDAGCYIIAGAAERFAVQFHQFTVEAEEGEQLVLRVTRCTRVPLPPAYSSEVVSTAPAGEGGAAPTAATGDGRADKRASQDDGGAAAAAPSPLPARLSAQASAVSEQLSDLVGARFSTTGNDDAFEAVVPVSILSRRASSLAAEPGAPGAAAWRTGSCDGGSVGGGGRGGTGAVAGQPQCEGGGRGQGRPDNVGLDVPQGLQLEQPGGQQGKAQEQGDAGHQQQLQQEEDEEDEQERQQRQHQEHLQAIDAPAVGAAPAWYDRPDFVDGSDGGGYWGTPVKGGTPQGGPSTPKQRHQQPGASQAGGGSLGAALMRRMANFQEISRMISEDKAPPSGTEHEQPEEHPQLGPQPQEQQQQQEEEEEEQQQDDEGTARGAAALLPAVVGGDSDLPIASAFADAEDGIAEVDADAVGLLAGESSSEYGLGASSAADDGAPDVGPRPASGRSSGRVSRATIDQELSATGDRLMADAQPLSSRRASRTSARNLPADGPAAAPPRGASAGGAAAPSAAGSRRASRTASARGSAADQGVGGGFGLAAAGEEPYVPGAPLHVPGPGSHRTSRTLSGRLPPDQEHGAALAAAAAGDADPDVVPRAQTAPGGIPSRRASRAAAGSGRGTPDSDGFGLSGFEEDAPEPVPPPGQELRRRSSGLQVAGVAWEAAAAGWGGADADVSTTLADEGAGAAAAAVAAAAAAAAVGSRATPRVSFDGLPARGSGAAPGRVGGAAGSDGRPGAGEWGFRGAPQGASGPLQEAVEAAPVDSSVEAQLSSVSGAADSNGPLHGRECEMEPLASGAAAGGGRGPEAPSEGAASGREAAVFGGGALGGGLMRRAADSFALSSVDSFTCPAFPFGGGGGDGSGSGSGSRPGSASGTPAASAAPKGATGATSNLAHVSAGLYGGVGADLAAGAAGACELGERREQPAEAATQQLPAAGKGSGDSIAGALPGGAKPNPFFDGFGSFFLRPLDALSRGGCDAEEEVGSARIGTHVDPSDPQEQSRPSLLFDAACRASAAGFCLGLGDGLAAREQAGPRGAVQRLEALGIMGAPAAQLERERAAEQAHADAHALAAASAAELQQRAQRGAWGSQAQPFGGVSIHEISPAADADGATDDAAVAGARQTAAPGGLRSWFQRAPQQQQQQQQQQHCEGSRIAVSHFPGGPSNSGRSGHTSDKGAAAAGETPLRVSAALDGAEEAGAVSNGGGSGALVGAEAPGLVRRAGSGRLAASALYTQQQQQQQQQPLVHPVAKGVDDSREVQYTWDGAGRTLVGMPAYAEGDDDDSAPLMVSRHIADTLVNALASEQAPRSPHLQRSQATGVALHALAANGAQWYSNTAFALMGAQVGAAFLPAGASAARQLLVVFALFAAGHLLRPVGALLWPAVRARGGRPAAACWAAALSAFPAALIGSMPTYQQAGFVGIAFAAALRLVQGVALGADLAGPAIHLAERAPLQLGLHAAAVPATAALGALAAAVVCLFVTWVLGAAALAAWGWRVPLVAGLAVEGASLALRLLVLRDPEEGLGAAELADRRGVGLAHVLRLEWTRILAVAAMAAFPAASFYLIAVMPPAFLSGLASMAPPVTLVIQCANLLVLTPAILLGGWLAGRPAGPRPVLLGGCGAAAALGYPLWMLAGGGSGRPAAAWVGQLLLVAVAGTVQGAAVQAEVAALPKGARVTCLNVAYALAGAFAGSLAPLLAVALTAASSNLAAPAFVMIAAALLSGAACWMHVPGVKP</sequence>